<protein>
    <submittedName>
        <fullName evidence="1">Unannotated protein</fullName>
    </submittedName>
</protein>
<organism evidence="1">
    <name type="scientific">freshwater metagenome</name>
    <dbReference type="NCBI Taxonomy" id="449393"/>
    <lineage>
        <taxon>unclassified sequences</taxon>
        <taxon>metagenomes</taxon>
        <taxon>ecological metagenomes</taxon>
    </lineage>
</organism>
<proteinExistence type="predicted"/>
<sequence length="563" mass="60377">MRKMKWISALIVAIFLANSAAVAADIPDEQFVTLKPPTDDRYTGINFAFNETEKNTMSSLQGFTTDGVDALSRSTCSKLGDPGCEAGKYLQYNSQLTLCNTIQITDCVKSVTAKDSSGKIHVGKFVEDYPGKTKYTYEGNPSVNLPPGSSSFIVDFPEIAHKGGTQYLVIVSILGNRGLSETIFTMEDFTTAIYAVSKIQGDNFILTEPSTAVGKGVNLGGRPKTGPGGTACVQTDGKSCLIAWGLDVNTEFSLSLKLSTKISGWLHGRFSEAKSEIATASDGDQIVTLSGKPVVVPGLFGWFEKGKLPSSLIKEYGEDKFVDVQGAGWQSNLGQSYGPDGRPYSILKTAFGYDEGGLKEILAWIDALSDKSAYAPTVWSAKSIRSGSQFERCMKGQSTLSGIVATNATIYIGAPPKFNDTEQTLDYKVAAPHYLPNGSEFKGTYNLVIRSEVARCIYGFTDAPVSATISIVSSDGTNQVATTLFSEKDGWIYLSANNFTFSSPILKVKLKQEVSKPLATPTKSATTSPAAAAKKTTITCVKGKTTKKVSAKNPKCPMGFKKK</sequence>
<dbReference type="EMBL" id="CAEZUB010000099">
    <property type="protein sequence ID" value="CAB4594000.1"/>
    <property type="molecule type" value="Genomic_DNA"/>
</dbReference>
<gene>
    <name evidence="1" type="ORF">UFOPK1775_00780</name>
</gene>
<accession>A0A6J6G0B0</accession>
<evidence type="ECO:0000313" key="1">
    <source>
        <dbReference type="EMBL" id="CAB4594000.1"/>
    </source>
</evidence>
<dbReference type="AlphaFoldDB" id="A0A6J6G0B0"/>
<reference evidence="1" key="1">
    <citation type="submission" date="2020-05" db="EMBL/GenBank/DDBJ databases">
        <authorList>
            <person name="Chiriac C."/>
            <person name="Salcher M."/>
            <person name="Ghai R."/>
            <person name="Kavagutti S V."/>
        </authorList>
    </citation>
    <scope>NUCLEOTIDE SEQUENCE</scope>
</reference>
<name>A0A6J6G0B0_9ZZZZ</name>